<feature type="region of interest" description="Disordered" evidence="1">
    <location>
        <begin position="1"/>
        <end position="102"/>
    </location>
</feature>
<dbReference type="EMBL" id="KL198013">
    <property type="protein sequence ID" value="KDQ23036.1"/>
    <property type="molecule type" value="Genomic_DNA"/>
</dbReference>
<evidence type="ECO:0000313" key="2">
    <source>
        <dbReference type="EMBL" id="KDQ23036.1"/>
    </source>
</evidence>
<dbReference type="VEuPathDB" id="FungiDB:PLEOSDRAFT_1108667"/>
<name>A0A067NGY9_PLEO1</name>
<evidence type="ECO:0000313" key="3">
    <source>
        <dbReference type="Proteomes" id="UP000027073"/>
    </source>
</evidence>
<sequence>MDWIESAPLAANRVSPQHPVVTEAEASGEATKTDAPTTEGETEGVAKPEKKKSARRPRFTKAEGDVSEAPALDAEGALSRPGSIEEGGTCPQASRVDSDTTP</sequence>
<evidence type="ECO:0000256" key="1">
    <source>
        <dbReference type="SAM" id="MobiDB-lite"/>
    </source>
</evidence>
<organism evidence="2 3">
    <name type="scientific">Pleurotus ostreatus (strain PC15)</name>
    <name type="common">Oyster mushroom</name>
    <dbReference type="NCBI Taxonomy" id="1137138"/>
    <lineage>
        <taxon>Eukaryota</taxon>
        <taxon>Fungi</taxon>
        <taxon>Dikarya</taxon>
        <taxon>Basidiomycota</taxon>
        <taxon>Agaricomycotina</taxon>
        <taxon>Agaricomycetes</taxon>
        <taxon>Agaricomycetidae</taxon>
        <taxon>Agaricales</taxon>
        <taxon>Pleurotineae</taxon>
        <taxon>Pleurotaceae</taxon>
        <taxon>Pleurotus</taxon>
    </lineage>
</organism>
<dbReference type="InParanoid" id="A0A067NGY9"/>
<dbReference type="Proteomes" id="UP000027073">
    <property type="component" value="Unassembled WGS sequence"/>
</dbReference>
<gene>
    <name evidence="2" type="ORF">PLEOSDRAFT_1108667</name>
</gene>
<dbReference type="AlphaFoldDB" id="A0A067NGY9"/>
<accession>A0A067NGY9</accession>
<dbReference type="HOGENOM" id="CLU_2278631_0_0_1"/>
<reference evidence="3" key="1">
    <citation type="journal article" date="2014" name="Proc. Natl. Acad. Sci. U.S.A.">
        <title>Extensive sampling of basidiomycete genomes demonstrates inadequacy of the white-rot/brown-rot paradigm for wood decay fungi.</title>
        <authorList>
            <person name="Riley R."/>
            <person name="Salamov A.A."/>
            <person name="Brown D.W."/>
            <person name="Nagy L.G."/>
            <person name="Floudas D."/>
            <person name="Held B.W."/>
            <person name="Levasseur A."/>
            <person name="Lombard V."/>
            <person name="Morin E."/>
            <person name="Otillar R."/>
            <person name="Lindquist E.A."/>
            <person name="Sun H."/>
            <person name="LaButti K.M."/>
            <person name="Schmutz J."/>
            <person name="Jabbour D."/>
            <person name="Luo H."/>
            <person name="Baker S.E."/>
            <person name="Pisabarro A.G."/>
            <person name="Walton J.D."/>
            <person name="Blanchette R.A."/>
            <person name="Henrissat B."/>
            <person name="Martin F."/>
            <person name="Cullen D."/>
            <person name="Hibbett D.S."/>
            <person name="Grigoriev I.V."/>
        </authorList>
    </citation>
    <scope>NUCLEOTIDE SEQUENCE [LARGE SCALE GENOMIC DNA]</scope>
    <source>
        <strain evidence="3">PC15</strain>
    </source>
</reference>
<protein>
    <submittedName>
        <fullName evidence="2">Uncharacterized protein</fullName>
    </submittedName>
</protein>
<proteinExistence type="predicted"/>
<feature type="compositionally biased region" description="Basic residues" evidence="1">
    <location>
        <begin position="49"/>
        <end position="59"/>
    </location>
</feature>